<keyword evidence="2" id="KW-0808">Transferase</keyword>
<name>A0ABQ6MHA7_9STRA</name>
<organism evidence="8 9">
    <name type="scientific">Tetraparma gracilis</name>
    <dbReference type="NCBI Taxonomy" id="2962635"/>
    <lineage>
        <taxon>Eukaryota</taxon>
        <taxon>Sar</taxon>
        <taxon>Stramenopiles</taxon>
        <taxon>Ochrophyta</taxon>
        <taxon>Bolidophyceae</taxon>
        <taxon>Parmales</taxon>
        <taxon>Triparmaceae</taxon>
        <taxon>Tetraparma</taxon>
    </lineage>
</organism>
<comment type="catalytic activity">
    <reaction evidence="6">
        <text>L-threonylcarbamoyladenylate + adenosine(37) in tRNA = N(6)-L-threonylcarbamoyladenosine(37) in tRNA + AMP + H(+)</text>
        <dbReference type="Rhea" id="RHEA:37059"/>
        <dbReference type="Rhea" id="RHEA-COMP:10162"/>
        <dbReference type="Rhea" id="RHEA-COMP:10163"/>
        <dbReference type="ChEBI" id="CHEBI:15378"/>
        <dbReference type="ChEBI" id="CHEBI:73682"/>
        <dbReference type="ChEBI" id="CHEBI:74411"/>
        <dbReference type="ChEBI" id="CHEBI:74418"/>
        <dbReference type="ChEBI" id="CHEBI:456215"/>
        <dbReference type="EC" id="2.3.1.234"/>
    </reaction>
</comment>
<reference evidence="8 9" key="1">
    <citation type="journal article" date="2023" name="Commun. Biol.">
        <title>Genome analysis of Parmales, the sister group of diatoms, reveals the evolutionary specialization of diatoms from phago-mixotrophs to photoautotrophs.</title>
        <authorList>
            <person name="Ban H."/>
            <person name="Sato S."/>
            <person name="Yoshikawa S."/>
            <person name="Yamada K."/>
            <person name="Nakamura Y."/>
            <person name="Ichinomiya M."/>
            <person name="Sato N."/>
            <person name="Blanc-Mathieu R."/>
            <person name="Endo H."/>
            <person name="Kuwata A."/>
            <person name="Ogata H."/>
        </authorList>
    </citation>
    <scope>NUCLEOTIDE SEQUENCE [LARGE SCALE GENOMIC DNA]</scope>
</reference>
<dbReference type="EMBL" id="BRYB01002842">
    <property type="protein sequence ID" value="GMI26274.1"/>
    <property type="molecule type" value="Genomic_DNA"/>
</dbReference>
<dbReference type="PRINTS" id="PR00789">
    <property type="entry name" value="OSIALOPTASE"/>
</dbReference>
<accession>A0ABQ6MHA7</accession>
<keyword evidence="5" id="KW-0012">Acyltransferase</keyword>
<protein>
    <recommendedName>
        <fullName evidence="1">N(6)-L-threonylcarbamoyladenine synthase</fullName>
        <ecNumber evidence="1">2.3.1.234</ecNumber>
    </recommendedName>
</protein>
<dbReference type="InterPro" id="IPR000905">
    <property type="entry name" value="Gcp-like_dom"/>
</dbReference>
<evidence type="ECO:0000313" key="8">
    <source>
        <dbReference type="EMBL" id="GMI26274.1"/>
    </source>
</evidence>
<evidence type="ECO:0000313" key="9">
    <source>
        <dbReference type="Proteomes" id="UP001165060"/>
    </source>
</evidence>
<feature type="domain" description="Gcp-like" evidence="7">
    <location>
        <begin position="67"/>
        <end position="216"/>
    </location>
</feature>
<dbReference type="Gene3D" id="3.30.420.40">
    <property type="match status" value="2"/>
</dbReference>
<evidence type="ECO:0000259" key="7">
    <source>
        <dbReference type="Pfam" id="PF00814"/>
    </source>
</evidence>
<dbReference type="InterPro" id="IPR043129">
    <property type="entry name" value="ATPase_NBD"/>
</dbReference>
<dbReference type="Pfam" id="PF00814">
    <property type="entry name" value="TsaD"/>
    <property type="match status" value="1"/>
</dbReference>
<dbReference type="SUPFAM" id="SSF53067">
    <property type="entry name" value="Actin-like ATPase domain"/>
    <property type="match status" value="1"/>
</dbReference>
<dbReference type="EC" id="2.3.1.234" evidence="1"/>
<keyword evidence="4" id="KW-0479">Metal-binding</keyword>
<dbReference type="PANTHER" id="PTHR11735">
    <property type="entry name" value="TRNA N6-ADENOSINE THREONYLCARBAMOYLTRANSFERASE"/>
    <property type="match status" value="1"/>
</dbReference>
<dbReference type="Proteomes" id="UP001165060">
    <property type="component" value="Unassembled WGS sequence"/>
</dbReference>
<evidence type="ECO:0000256" key="4">
    <source>
        <dbReference type="ARBA" id="ARBA00022723"/>
    </source>
</evidence>
<sequence>MSAYSSSTASEPPCSIAGLASQLPLPHPSRCVTVLGIEGSANKVGVGVLRYLPAAKGSPASYQTLSNPRKTYISPPGHGFLPRETSWHHQVHVVPLIRAALEEAGIERPGEELDAVTFTAGPGMGGPLQSCAVAARTVALLWSLPLVGVNHCVGHIEMGRVACGADDPVVLYVSGGNTQVLAYANQRYHIFGETIDIAIGNCLDRFARALKLSNDPAPG</sequence>
<dbReference type="InterPro" id="IPR017861">
    <property type="entry name" value="KAE1/TsaD"/>
</dbReference>
<evidence type="ECO:0000256" key="3">
    <source>
        <dbReference type="ARBA" id="ARBA00022694"/>
    </source>
</evidence>
<dbReference type="PANTHER" id="PTHR11735:SF14">
    <property type="entry name" value="TRNA N6-ADENOSINE THREONYLCARBAMOYLTRANSFERASE"/>
    <property type="match status" value="1"/>
</dbReference>
<evidence type="ECO:0000256" key="5">
    <source>
        <dbReference type="ARBA" id="ARBA00023315"/>
    </source>
</evidence>
<evidence type="ECO:0000256" key="1">
    <source>
        <dbReference type="ARBA" id="ARBA00012156"/>
    </source>
</evidence>
<evidence type="ECO:0000256" key="6">
    <source>
        <dbReference type="ARBA" id="ARBA00048117"/>
    </source>
</evidence>
<keyword evidence="9" id="KW-1185">Reference proteome</keyword>
<gene>
    <name evidence="8" type="ORF">TeGR_g115</name>
</gene>
<comment type="caution">
    <text evidence="8">The sequence shown here is derived from an EMBL/GenBank/DDBJ whole genome shotgun (WGS) entry which is preliminary data.</text>
</comment>
<proteinExistence type="predicted"/>
<evidence type="ECO:0000256" key="2">
    <source>
        <dbReference type="ARBA" id="ARBA00022679"/>
    </source>
</evidence>
<keyword evidence="3" id="KW-0819">tRNA processing</keyword>